<evidence type="ECO:0000313" key="2">
    <source>
        <dbReference type="EMBL" id="KAF6814498.1"/>
    </source>
</evidence>
<reference evidence="2 3" key="1">
    <citation type="journal article" date="2020" name="Phytopathology">
        <title>Genome Sequence Resources of Colletotrichum truncatum, C. plurivorum, C. musicola, and C. sojae: Four Species Pathogenic to Soybean (Glycine max).</title>
        <authorList>
            <person name="Rogerio F."/>
            <person name="Boufleur T.R."/>
            <person name="Ciampi-Guillardi M."/>
            <person name="Sukno S.A."/>
            <person name="Thon M.R."/>
            <person name="Massola Junior N.S."/>
            <person name="Baroncelli R."/>
        </authorList>
    </citation>
    <scope>NUCLEOTIDE SEQUENCE [LARGE SCALE GENOMIC DNA]</scope>
    <source>
        <strain evidence="2 3">LFN0009</strain>
    </source>
</reference>
<comment type="caution">
    <text evidence="2">The sequence shown here is derived from an EMBL/GenBank/DDBJ whole genome shotgun (WGS) entry which is preliminary data.</text>
</comment>
<dbReference type="PANTHER" id="PTHR35394">
    <property type="entry name" value="DUF3176 DOMAIN-CONTAINING PROTEIN"/>
    <property type="match status" value="1"/>
</dbReference>
<keyword evidence="1" id="KW-0472">Membrane</keyword>
<dbReference type="PANTHER" id="PTHR35394:SF5">
    <property type="entry name" value="DUF3176 DOMAIN-CONTAINING PROTEIN"/>
    <property type="match status" value="1"/>
</dbReference>
<dbReference type="EMBL" id="WIGN01000043">
    <property type="protein sequence ID" value="KAF6814498.1"/>
    <property type="molecule type" value="Genomic_DNA"/>
</dbReference>
<name>A0A8H6JKI8_9PEZI</name>
<proteinExistence type="predicted"/>
<evidence type="ECO:0000256" key="1">
    <source>
        <dbReference type="SAM" id="Phobius"/>
    </source>
</evidence>
<keyword evidence="1" id="KW-1133">Transmembrane helix</keyword>
<organism evidence="2 3">
    <name type="scientific">Colletotrichum sojae</name>
    <dbReference type="NCBI Taxonomy" id="2175907"/>
    <lineage>
        <taxon>Eukaryota</taxon>
        <taxon>Fungi</taxon>
        <taxon>Dikarya</taxon>
        <taxon>Ascomycota</taxon>
        <taxon>Pezizomycotina</taxon>
        <taxon>Sordariomycetes</taxon>
        <taxon>Hypocreomycetidae</taxon>
        <taxon>Glomerellales</taxon>
        <taxon>Glomerellaceae</taxon>
        <taxon>Colletotrichum</taxon>
        <taxon>Colletotrichum orchidearum species complex</taxon>
    </lineage>
</organism>
<accession>A0A8H6JKI8</accession>
<feature type="transmembrane region" description="Helical" evidence="1">
    <location>
        <begin position="385"/>
        <end position="408"/>
    </location>
</feature>
<dbReference type="InterPro" id="IPR021514">
    <property type="entry name" value="DUF3176"/>
</dbReference>
<keyword evidence="3" id="KW-1185">Reference proteome</keyword>
<evidence type="ECO:0000313" key="3">
    <source>
        <dbReference type="Proteomes" id="UP000652219"/>
    </source>
</evidence>
<protein>
    <submittedName>
        <fullName evidence="2">Uncharacterized protein</fullName>
    </submittedName>
</protein>
<sequence length="425" mass="47145">MTTACSAAIMHGLHFKRGPQKLENFTKFDEASRGVWGSLKFLTSVKWNLATVGAFITISRLAFAPLTQQVVKISDREIHIFDSEVKFWYAHKYYRGIFKSLANAGPLSIPQDPGMQSAIIQELYGITSPANFSCPGGCRWKGSYVSPGFRSECRDVTQETFQSEKCHTQGSGTNCTMTTPGGLGISTRHMRTDYQTTYLMNASSLVSTIQEPHPRPRPLPELVRFAVYRADYGSEFEAINPSVTECSLHLTAYEFDGARANGSSFAFDKIQEVDCGVLDLEYEKDSTFYTNEPQIDGIPAMNISFNDVRALKNFFESTAVVTEWVDGSWENTDLGLSAALGGDVDIGRRFEKMAASMTDYLRAGPNRQDALGEKINREPYISIRWHYLAGPIAIELAALLFAGITIFANRRSSRASAWMSCSGCT</sequence>
<keyword evidence="1" id="KW-0812">Transmembrane</keyword>
<dbReference type="Proteomes" id="UP000652219">
    <property type="component" value="Unassembled WGS sequence"/>
</dbReference>
<gene>
    <name evidence="2" type="ORF">CSOJ01_04049</name>
</gene>
<dbReference type="AlphaFoldDB" id="A0A8H6JKI8"/>
<dbReference type="Pfam" id="PF11374">
    <property type="entry name" value="DUF3176"/>
    <property type="match status" value="1"/>
</dbReference>